<gene>
    <name evidence="2" type="ORF">MGAL_10B071707</name>
</gene>
<dbReference type="SMART" id="SM00327">
    <property type="entry name" value="VWA"/>
    <property type="match status" value="1"/>
</dbReference>
<keyword evidence="3" id="KW-1185">Reference proteome</keyword>
<dbReference type="Gene3D" id="3.40.50.410">
    <property type="entry name" value="von Willebrand factor, type A domain"/>
    <property type="match status" value="1"/>
</dbReference>
<dbReference type="CDD" id="cd01450">
    <property type="entry name" value="vWFA_subfamily_ECM"/>
    <property type="match status" value="1"/>
</dbReference>
<sequence>MYRLSSRGLAELSSSYMSVSITHLLYISPYMKDAFNSNSRFGYHRVALIQFSSIVKEDFDFDDNKNISEIKAALKSAQYLGSNTRTCTEDTFYKAIQMFNSSKGMREGTKHEVLILTDRRANCGKPLSTVLPALHAKATVFALPIGSFSASGNKELTSYVSKPTPNHIFAFANFENLQKLLNLIKAEIGLSMPCILFDL</sequence>
<dbReference type="InterPro" id="IPR036465">
    <property type="entry name" value="vWFA_dom_sf"/>
</dbReference>
<organism evidence="2 3">
    <name type="scientific">Mytilus galloprovincialis</name>
    <name type="common">Mediterranean mussel</name>
    <dbReference type="NCBI Taxonomy" id="29158"/>
    <lineage>
        <taxon>Eukaryota</taxon>
        <taxon>Metazoa</taxon>
        <taxon>Spiralia</taxon>
        <taxon>Lophotrochozoa</taxon>
        <taxon>Mollusca</taxon>
        <taxon>Bivalvia</taxon>
        <taxon>Autobranchia</taxon>
        <taxon>Pteriomorphia</taxon>
        <taxon>Mytilida</taxon>
        <taxon>Mytiloidea</taxon>
        <taxon>Mytilidae</taxon>
        <taxon>Mytilinae</taxon>
        <taxon>Mytilus</taxon>
    </lineage>
</organism>
<comment type="caution">
    <text evidence="2">The sequence shown here is derived from an EMBL/GenBank/DDBJ whole genome shotgun (WGS) entry which is preliminary data.</text>
</comment>
<dbReference type="EMBL" id="UYJE01001333">
    <property type="protein sequence ID" value="VDI01299.1"/>
    <property type="molecule type" value="Genomic_DNA"/>
</dbReference>
<dbReference type="PANTHER" id="PTHR24020:SF87">
    <property type="entry name" value="COLLAGEN ALPHA-1(VI) CHAIN-LIKE"/>
    <property type="match status" value="1"/>
</dbReference>
<name>A0A8B6C815_MYTGA</name>
<dbReference type="InterPro" id="IPR050525">
    <property type="entry name" value="ECM_Assembly_Org"/>
</dbReference>
<reference evidence="2" key="1">
    <citation type="submission" date="2018-11" db="EMBL/GenBank/DDBJ databases">
        <authorList>
            <person name="Alioto T."/>
            <person name="Alioto T."/>
        </authorList>
    </citation>
    <scope>NUCLEOTIDE SEQUENCE</scope>
</reference>
<accession>A0A8B6C815</accession>
<proteinExistence type="predicted"/>
<dbReference type="Proteomes" id="UP000596742">
    <property type="component" value="Unassembled WGS sequence"/>
</dbReference>
<protein>
    <recommendedName>
        <fullName evidence="1">VWFA domain-containing protein</fullName>
    </recommendedName>
</protein>
<dbReference type="Pfam" id="PF00092">
    <property type="entry name" value="VWA"/>
    <property type="match status" value="1"/>
</dbReference>
<evidence type="ECO:0000313" key="3">
    <source>
        <dbReference type="Proteomes" id="UP000596742"/>
    </source>
</evidence>
<dbReference type="AlphaFoldDB" id="A0A8B6C815"/>
<dbReference type="InterPro" id="IPR002035">
    <property type="entry name" value="VWF_A"/>
</dbReference>
<dbReference type="OrthoDB" id="5964156at2759"/>
<feature type="domain" description="VWFA" evidence="1">
    <location>
        <begin position="45"/>
        <end position="184"/>
    </location>
</feature>
<dbReference type="PANTHER" id="PTHR24020">
    <property type="entry name" value="COLLAGEN ALPHA"/>
    <property type="match status" value="1"/>
</dbReference>
<dbReference type="SUPFAM" id="SSF53300">
    <property type="entry name" value="vWA-like"/>
    <property type="match status" value="1"/>
</dbReference>
<evidence type="ECO:0000313" key="2">
    <source>
        <dbReference type="EMBL" id="VDI01299.1"/>
    </source>
</evidence>
<dbReference type="PROSITE" id="PS50234">
    <property type="entry name" value="VWFA"/>
    <property type="match status" value="1"/>
</dbReference>
<evidence type="ECO:0000259" key="1">
    <source>
        <dbReference type="PROSITE" id="PS50234"/>
    </source>
</evidence>